<evidence type="ECO:0000313" key="1">
    <source>
        <dbReference type="EMBL" id="CAB4032718.1"/>
    </source>
</evidence>
<dbReference type="Proteomes" id="UP001152795">
    <property type="component" value="Unassembled WGS sequence"/>
</dbReference>
<organism evidence="1 2">
    <name type="scientific">Paramuricea clavata</name>
    <name type="common">Red gorgonian</name>
    <name type="synonym">Violescent sea-whip</name>
    <dbReference type="NCBI Taxonomy" id="317549"/>
    <lineage>
        <taxon>Eukaryota</taxon>
        <taxon>Metazoa</taxon>
        <taxon>Cnidaria</taxon>
        <taxon>Anthozoa</taxon>
        <taxon>Octocorallia</taxon>
        <taxon>Malacalcyonacea</taxon>
        <taxon>Plexauridae</taxon>
        <taxon>Paramuricea</taxon>
    </lineage>
</organism>
<dbReference type="PROSITE" id="PS00028">
    <property type="entry name" value="ZINC_FINGER_C2H2_1"/>
    <property type="match status" value="1"/>
</dbReference>
<dbReference type="EMBL" id="CACRXK020018634">
    <property type="protein sequence ID" value="CAB4032718.1"/>
    <property type="molecule type" value="Genomic_DNA"/>
</dbReference>
<gene>
    <name evidence="1" type="ORF">PACLA_8A026481</name>
</gene>
<name>A0A7D9JNQ7_PARCT</name>
<dbReference type="OrthoDB" id="5984134at2759"/>
<dbReference type="AlphaFoldDB" id="A0A7D9JNQ7"/>
<dbReference type="PROSITE" id="PS50157">
    <property type="entry name" value="ZINC_FINGER_C2H2_2"/>
    <property type="match status" value="1"/>
</dbReference>
<dbReference type="PANTHER" id="PTHR33845">
    <property type="entry name" value="C2H2-TYPE DOMAIN-CONTAINING PROTEIN"/>
    <property type="match status" value="1"/>
</dbReference>
<accession>A0A7D9JNQ7</accession>
<comment type="caution">
    <text evidence="1">The sequence shown here is derived from an EMBL/GenBank/DDBJ whole genome shotgun (WGS) entry which is preliminary data.</text>
</comment>
<proteinExistence type="predicted"/>
<dbReference type="PANTHER" id="PTHR33845:SF1">
    <property type="entry name" value="C2H2-TYPE DOMAIN-CONTAINING PROTEIN"/>
    <property type="match status" value="1"/>
</dbReference>
<reference evidence="1" key="1">
    <citation type="submission" date="2020-04" db="EMBL/GenBank/DDBJ databases">
        <authorList>
            <person name="Alioto T."/>
            <person name="Alioto T."/>
            <person name="Gomez Garrido J."/>
        </authorList>
    </citation>
    <scope>NUCLEOTIDE SEQUENCE</scope>
    <source>
        <strain evidence="1">A484AB</strain>
    </source>
</reference>
<sequence length="629" mass="72337">MHALSDPTDGDFQLACKHKHDMVCGRCESLRSVLKDIEEMLKTQSNKFYSSEQIDDILFDLARASESIFEWKAHILRSVHQDEAKKDVFEKLDGESCVVVMDWAMKFLQIRYREKQSEWFGKRGLSWHISSFVFRNPVTKLLEVESYAHLFDTCTQDWYAVSSIVEHLLQVIKTKYPAIKKVSLRSDEAGCYHNSMLIATINDIASRLDMTVVSYDYSEPQYGKDICDRIICPMKAALKKFCNEGNDILTAEDMRNALLQRHIKGATTTACLIDDSNTTLNIKKIKLFTRYNNIGFENKGIRVWQAYNIGPGKLIAHKSMYIEHQKATGLIIKGHNFFEVKNPRQLKPTDGQKSSTASDIVDGCLFECPEPGCRRNFSTVSELEIHLDVGKHENLLLQENFYDTMRRDWAARYNSVIEPLTGTQLTTSSNQKEHVAAVNMGWAIHKPKTGTVRFSTTIKQYLTKKFDLGEKTGHKADPGDVEIEIRNARSENNEKMFSREDWLTKTQIRNFFSRLAASRRKQQWANSGTSIDDDVDDDLELMESIKEHNENGEILQEVADEIGLKHPIVYDVYNLCEYYADAKIAKFNMQMLKKICNHFDIYFKASNRKQELVDKIVHVVEECPCTEAT</sequence>
<evidence type="ECO:0000313" key="2">
    <source>
        <dbReference type="Proteomes" id="UP001152795"/>
    </source>
</evidence>
<dbReference type="InterPro" id="IPR013087">
    <property type="entry name" value="Znf_C2H2_type"/>
</dbReference>
<protein>
    <submittedName>
        <fullName evidence="1">Uncharacterized protein</fullName>
    </submittedName>
</protein>
<keyword evidence="2" id="KW-1185">Reference proteome</keyword>